<keyword evidence="6" id="KW-1185">Reference proteome</keyword>
<evidence type="ECO:0000259" key="4">
    <source>
        <dbReference type="SMART" id="SM00822"/>
    </source>
</evidence>
<dbReference type="InterPro" id="IPR002347">
    <property type="entry name" value="SDR_fam"/>
</dbReference>
<dbReference type="InterPro" id="IPR057326">
    <property type="entry name" value="KR_dom"/>
</dbReference>
<evidence type="ECO:0000256" key="1">
    <source>
        <dbReference type="ARBA" id="ARBA00006484"/>
    </source>
</evidence>
<dbReference type="PRINTS" id="PR00081">
    <property type="entry name" value="GDHRDH"/>
</dbReference>
<sequence>MAARLKPVSQQVVVITGASSGNGLAIARLAARRGAAVVLSARNAAALSVIRDEIVAEGGRAACVVADVSSMEEVEAIAATATEAFGGFDSWVNNAAVGIYGSLEQVPLADHRRVFDVNYFGTLHGSLVAARHLRERGGGAIINVGSVLADRAIVEQGPYSATKHAVQALTDTLRMELERERANVSVTLVKPGGCATPYPEHARNYMDVPPRIPPPLYHPEIIADAVVFACATPRRTLYIGSGTIASSLVSQVAPRLTDLVMEAVGTRVQQRAADVQDSTKRDNLYEPRSDGKVCTDQHVMMRHHSLALQVQKLPKLGWIGLGVATALATGARAIASRPKHSRELIGPGRGSHHE</sequence>
<dbReference type="PRINTS" id="PR00080">
    <property type="entry name" value="SDRFAMILY"/>
</dbReference>
<dbReference type="SUPFAM" id="SSF51735">
    <property type="entry name" value="NAD(P)-binding Rossmann-fold domains"/>
    <property type="match status" value="1"/>
</dbReference>
<protein>
    <submittedName>
        <fullName evidence="5">SDR family oxidoreductase</fullName>
    </submittedName>
</protein>
<dbReference type="RefSeq" id="WP_353984106.1">
    <property type="nucleotide sequence ID" value="NZ_JBEWLY010000013.1"/>
</dbReference>
<proteinExistence type="inferred from homology"/>
<dbReference type="InterPro" id="IPR036291">
    <property type="entry name" value="NAD(P)-bd_dom_sf"/>
</dbReference>
<evidence type="ECO:0000313" key="5">
    <source>
        <dbReference type="EMBL" id="MET1755664.1"/>
    </source>
</evidence>
<comment type="similarity">
    <text evidence="1 3">Belongs to the short-chain dehydrogenases/reductases (SDR) family.</text>
</comment>
<accession>A0ABV2D2X3</accession>
<gene>
    <name evidence="5" type="ORF">ABVV53_09360</name>
</gene>
<organism evidence="5 6">
    <name type="scientific">Novosphingobium kalidii</name>
    <dbReference type="NCBI Taxonomy" id="3230299"/>
    <lineage>
        <taxon>Bacteria</taxon>
        <taxon>Pseudomonadati</taxon>
        <taxon>Pseudomonadota</taxon>
        <taxon>Alphaproteobacteria</taxon>
        <taxon>Sphingomonadales</taxon>
        <taxon>Sphingomonadaceae</taxon>
        <taxon>Novosphingobium</taxon>
    </lineage>
</organism>
<evidence type="ECO:0000313" key="6">
    <source>
        <dbReference type="Proteomes" id="UP001548713"/>
    </source>
</evidence>
<dbReference type="Gene3D" id="3.40.50.720">
    <property type="entry name" value="NAD(P)-binding Rossmann-like Domain"/>
    <property type="match status" value="1"/>
</dbReference>
<dbReference type="SMART" id="SM00822">
    <property type="entry name" value="PKS_KR"/>
    <property type="match status" value="1"/>
</dbReference>
<reference evidence="5 6" key="1">
    <citation type="submission" date="2024-07" db="EMBL/GenBank/DDBJ databases">
        <title>Novosphingobium kalidii RD2P27.</title>
        <authorList>
            <person name="Sun J.-Q."/>
        </authorList>
    </citation>
    <scope>NUCLEOTIDE SEQUENCE [LARGE SCALE GENOMIC DNA]</scope>
    <source>
        <strain evidence="5 6">RD2P27</strain>
    </source>
</reference>
<feature type="domain" description="Ketoreductase" evidence="4">
    <location>
        <begin position="11"/>
        <end position="194"/>
    </location>
</feature>
<dbReference type="EMBL" id="JBEWLY010000013">
    <property type="protein sequence ID" value="MET1755664.1"/>
    <property type="molecule type" value="Genomic_DNA"/>
</dbReference>
<dbReference type="InterPro" id="IPR020904">
    <property type="entry name" value="Sc_DH/Rdtase_CS"/>
</dbReference>
<dbReference type="PANTHER" id="PTHR44196">
    <property type="entry name" value="DEHYDROGENASE/REDUCTASE SDR FAMILY MEMBER 7B"/>
    <property type="match status" value="1"/>
</dbReference>
<dbReference type="PROSITE" id="PS00061">
    <property type="entry name" value="ADH_SHORT"/>
    <property type="match status" value="1"/>
</dbReference>
<comment type="caution">
    <text evidence="5">The sequence shown here is derived from an EMBL/GenBank/DDBJ whole genome shotgun (WGS) entry which is preliminary data.</text>
</comment>
<evidence type="ECO:0000256" key="3">
    <source>
        <dbReference type="RuleBase" id="RU000363"/>
    </source>
</evidence>
<dbReference type="PANTHER" id="PTHR44196:SF1">
    <property type="entry name" value="DEHYDROGENASE_REDUCTASE SDR FAMILY MEMBER 7B"/>
    <property type="match status" value="1"/>
</dbReference>
<evidence type="ECO:0000256" key="2">
    <source>
        <dbReference type="ARBA" id="ARBA00023002"/>
    </source>
</evidence>
<dbReference type="Proteomes" id="UP001548713">
    <property type="component" value="Unassembled WGS sequence"/>
</dbReference>
<dbReference type="NCBIfam" id="NF005495">
    <property type="entry name" value="PRK07109.1"/>
    <property type="match status" value="1"/>
</dbReference>
<name>A0ABV2D2X3_9SPHN</name>
<dbReference type="Pfam" id="PF00106">
    <property type="entry name" value="adh_short"/>
    <property type="match status" value="1"/>
</dbReference>
<keyword evidence="2" id="KW-0560">Oxidoreductase</keyword>